<sequence length="501" mass="57961">MGAVFHYPSLGTIFLLFSIIWLTYYYCCFKLNYWRRRGVPQLKTTHLIFGDFKNGFLFRSPPGYHFGDLYRQSPKDAPYVGIYLSHKPCLLLKDPEIIKQIFIRDFEKFSDRYFAGTPQMDSTGMINLFGLKNPAWRYLRKKITPLFTRSKLKQMLPFMMDASSPMMDFLREKVDSNESKAKVIDAQDVNYRFTADVIANVALGFKSDSFNGPESDYTKNFLNYFHSFKRMFAIFTVFFIPEMIRTLGFLILYDSSYMRKVFWNIINAREKSGIKRGDFIDTLIQLKKGEQDPIYKFEGHNLFSQTGTFFSGLETSSNVSSFTLMELAKNPEYQERARKCVTEAVARHGWTIEGFNAMKFLDQCVSEGLRMHPSVSTLDRYALEDYKFPDTDLVIEKGTPVYISLFGVHRDPQYFENPEVFDPDRFGEGRTVSDNYLPFGVGPRACIGSKAGQLFVKVVLAKILSEYRLVYKYPVEGLKLDRRATFTTAANGINVEFTKLT</sequence>
<keyword evidence="13 17" id="KW-0472">Membrane</keyword>
<evidence type="ECO:0000256" key="16">
    <source>
        <dbReference type="RuleBase" id="RU000461"/>
    </source>
</evidence>
<comment type="similarity">
    <text evidence="4 16">Belongs to the cytochrome P450 family.</text>
</comment>
<keyword evidence="11 15" id="KW-0408">Iron</keyword>
<evidence type="ECO:0000256" key="3">
    <source>
        <dbReference type="ARBA" id="ARBA00004406"/>
    </source>
</evidence>
<dbReference type="InterPro" id="IPR001128">
    <property type="entry name" value="Cyt_P450"/>
</dbReference>
<evidence type="ECO:0000256" key="12">
    <source>
        <dbReference type="ARBA" id="ARBA00023033"/>
    </source>
</evidence>
<dbReference type="EMBL" id="KY212049">
    <property type="protein sequence ID" value="ARA91613.1"/>
    <property type="molecule type" value="mRNA"/>
</dbReference>
<evidence type="ECO:0000256" key="1">
    <source>
        <dbReference type="ARBA" id="ARBA00001971"/>
    </source>
</evidence>
<dbReference type="Gene3D" id="1.10.630.10">
    <property type="entry name" value="Cytochrome P450"/>
    <property type="match status" value="1"/>
</dbReference>
<evidence type="ECO:0000256" key="17">
    <source>
        <dbReference type="SAM" id="Phobius"/>
    </source>
</evidence>
<evidence type="ECO:0000256" key="11">
    <source>
        <dbReference type="ARBA" id="ARBA00023004"/>
    </source>
</evidence>
<accession>A0A1V0D9D3</accession>
<dbReference type="InterPro" id="IPR002401">
    <property type="entry name" value="Cyt_P450_E_grp-I"/>
</dbReference>
<comment type="catalytic activity">
    <reaction evidence="14">
        <text>an organic molecule + reduced [NADPH--hemoprotein reductase] + O2 = an alcohol + oxidized [NADPH--hemoprotein reductase] + H2O + H(+)</text>
        <dbReference type="Rhea" id="RHEA:17149"/>
        <dbReference type="Rhea" id="RHEA-COMP:11964"/>
        <dbReference type="Rhea" id="RHEA-COMP:11965"/>
        <dbReference type="ChEBI" id="CHEBI:15377"/>
        <dbReference type="ChEBI" id="CHEBI:15378"/>
        <dbReference type="ChEBI" id="CHEBI:15379"/>
        <dbReference type="ChEBI" id="CHEBI:30879"/>
        <dbReference type="ChEBI" id="CHEBI:57618"/>
        <dbReference type="ChEBI" id="CHEBI:58210"/>
        <dbReference type="ChEBI" id="CHEBI:142491"/>
        <dbReference type="EC" id="1.14.14.1"/>
    </reaction>
</comment>
<protein>
    <recommendedName>
        <fullName evidence="5">unspecific monooxygenase</fullName>
        <ecNumber evidence="5">1.14.14.1</ecNumber>
    </recommendedName>
</protein>
<evidence type="ECO:0000256" key="2">
    <source>
        <dbReference type="ARBA" id="ARBA00004174"/>
    </source>
</evidence>
<dbReference type="PANTHER" id="PTHR24292">
    <property type="entry name" value="CYTOCHROME P450"/>
    <property type="match status" value="1"/>
</dbReference>
<evidence type="ECO:0000256" key="9">
    <source>
        <dbReference type="ARBA" id="ARBA00022848"/>
    </source>
</evidence>
<keyword evidence="17" id="KW-0812">Transmembrane</keyword>
<keyword evidence="8" id="KW-0256">Endoplasmic reticulum</keyword>
<comment type="subcellular location">
    <subcellularLocation>
        <location evidence="3">Endoplasmic reticulum membrane</location>
        <topology evidence="3">Peripheral membrane protein</topology>
    </subcellularLocation>
    <subcellularLocation>
        <location evidence="2">Microsome membrane</location>
        <topology evidence="2">Peripheral membrane protein</topology>
    </subcellularLocation>
</comment>
<keyword evidence="9" id="KW-0492">Microsome</keyword>
<dbReference type="SUPFAM" id="SSF48264">
    <property type="entry name" value="Cytochrome P450"/>
    <property type="match status" value="1"/>
</dbReference>
<feature type="transmembrane region" description="Helical" evidence="17">
    <location>
        <begin position="6"/>
        <end position="27"/>
    </location>
</feature>
<dbReference type="InterPro" id="IPR050476">
    <property type="entry name" value="Insect_CytP450_Detox"/>
</dbReference>
<keyword evidence="7 15" id="KW-0479">Metal-binding</keyword>
<dbReference type="CDD" id="cd11056">
    <property type="entry name" value="CYP6-like"/>
    <property type="match status" value="1"/>
</dbReference>
<dbReference type="GO" id="GO:0005506">
    <property type="term" value="F:iron ion binding"/>
    <property type="evidence" value="ECO:0007669"/>
    <property type="project" value="InterPro"/>
</dbReference>
<dbReference type="GO" id="GO:0020037">
    <property type="term" value="F:heme binding"/>
    <property type="evidence" value="ECO:0007669"/>
    <property type="project" value="InterPro"/>
</dbReference>
<keyword evidence="12 16" id="KW-0503">Monooxygenase</keyword>
<evidence type="ECO:0000256" key="15">
    <source>
        <dbReference type="PIRSR" id="PIRSR602401-1"/>
    </source>
</evidence>
<evidence type="ECO:0000256" key="4">
    <source>
        <dbReference type="ARBA" id="ARBA00010617"/>
    </source>
</evidence>
<dbReference type="EC" id="1.14.14.1" evidence="5"/>
<dbReference type="InterPro" id="IPR036396">
    <property type="entry name" value="Cyt_P450_sf"/>
</dbReference>
<dbReference type="Pfam" id="PF00067">
    <property type="entry name" value="p450"/>
    <property type="match status" value="1"/>
</dbReference>
<reference evidence="18" key="1">
    <citation type="submission" date="2016-11" db="EMBL/GenBank/DDBJ databases">
        <title>Identification of cytochrome P450 monooxygenase genes from the cabbage butterfly, Pieris rapae.</title>
        <authorList>
            <person name="Liu S."/>
        </authorList>
    </citation>
    <scope>NUCLEOTIDE SEQUENCE</scope>
    <source>
        <strain evidence="18">SH</strain>
    </source>
</reference>
<evidence type="ECO:0000256" key="13">
    <source>
        <dbReference type="ARBA" id="ARBA00023136"/>
    </source>
</evidence>
<proteinExistence type="evidence at transcript level"/>
<evidence type="ECO:0000256" key="14">
    <source>
        <dbReference type="ARBA" id="ARBA00047827"/>
    </source>
</evidence>
<feature type="transmembrane region" description="Helical" evidence="17">
    <location>
        <begin position="232"/>
        <end position="253"/>
    </location>
</feature>
<dbReference type="PROSITE" id="PS00086">
    <property type="entry name" value="CYTOCHROME_P450"/>
    <property type="match status" value="1"/>
</dbReference>
<evidence type="ECO:0000256" key="6">
    <source>
        <dbReference type="ARBA" id="ARBA00022617"/>
    </source>
</evidence>
<dbReference type="AlphaFoldDB" id="A0A1V0D9D3"/>
<dbReference type="InterPro" id="IPR017972">
    <property type="entry name" value="Cyt_P450_CS"/>
</dbReference>
<evidence type="ECO:0000313" key="18">
    <source>
        <dbReference type="EMBL" id="ARA91613.1"/>
    </source>
</evidence>
<feature type="binding site" description="axial binding residue" evidence="15">
    <location>
        <position position="446"/>
    </location>
    <ligand>
        <name>heme</name>
        <dbReference type="ChEBI" id="CHEBI:30413"/>
    </ligand>
    <ligandPart>
        <name>Fe</name>
        <dbReference type="ChEBI" id="CHEBI:18248"/>
    </ligandPart>
</feature>
<dbReference type="GO" id="GO:0005789">
    <property type="term" value="C:endoplasmic reticulum membrane"/>
    <property type="evidence" value="ECO:0007669"/>
    <property type="project" value="UniProtKB-SubCell"/>
</dbReference>
<comment type="cofactor">
    <cofactor evidence="1 15">
        <name>heme</name>
        <dbReference type="ChEBI" id="CHEBI:30413"/>
    </cofactor>
</comment>
<evidence type="ECO:0000256" key="10">
    <source>
        <dbReference type="ARBA" id="ARBA00023002"/>
    </source>
</evidence>
<evidence type="ECO:0000256" key="8">
    <source>
        <dbReference type="ARBA" id="ARBA00022824"/>
    </source>
</evidence>
<evidence type="ECO:0000256" key="5">
    <source>
        <dbReference type="ARBA" id="ARBA00012109"/>
    </source>
</evidence>
<evidence type="ECO:0000256" key="7">
    <source>
        <dbReference type="ARBA" id="ARBA00022723"/>
    </source>
</evidence>
<dbReference type="PRINTS" id="PR00385">
    <property type="entry name" value="P450"/>
</dbReference>
<organism evidence="18">
    <name type="scientific">Pieris rapae</name>
    <name type="common">Small white butterfly</name>
    <name type="synonym">Artogeia rapae</name>
    <dbReference type="NCBI Taxonomy" id="64459"/>
    <lineage>
        <taxon>Eukaryota</taxon>
        <taxon>Metazoa</taxon>
        <taxon>Ecdysozoa</taxon>
        <taxon>Arthropoda</taxon>
        <taxon>Hexapoda</taxon>
        <taxon>Insecta</taxon>
        <taxon>Pterygota</taxon>
        <taxon>Neoptera</taxon>
        <taxon>Endopterygota</taxon>
        <taxon>Lepidoptera</taxon>
        <taxon>Glossata</taxon>
        <taxon>Ditrysia</taxon>
        <taxon>Papilionoidea</taxon>
        <taxon>Pieridae</taxon>
        <taxon>Pierinae</taxon>
        <taxon>Pieris</taxon>
    </lineage>
</organism>
<dbReference type="PANTHER" id="PTHR24292:SF45">
    <property type="entry name" value="CYTOCHROME P450 6G1-RELATED"/>
    <property type="match status" value="1"/>
</dbReference>
<name>A0A1V0D9D3_PIERA</name>
<dbReference type="PRINTS" id="PR00463">
    <property type="entry name" value="EP450I"/>
</dbReference>
<keyword evidence="17" id="KW-1133">Transmembrane helix</keyword>
<dbReference type="GO" id="GO:0016712">
    <property type="term" value="F:oxidoreductase activity, acting on paired donors, with incorporation or reduction of molecular oxygen, reduced flavin or flavoprotein as one donor, and incorporation of one atom of oxygen"/>
    <property type="evidence" value="ECO:0007669"/>
    <property type="project" value="UniProtKB-EC"/>
</dbReference>
<keyword evidence="6 15" id="KW-0349">Heme</keyword>
<keyword evidence="10 16" id="KW-0560">Oxidoreductase</keyword>